<evidence type="ECO:0000256" key="3">
    <source>
        <dbReference type="ARBA" id="ARBA00013725"/>
    </source>
</evidence>
<comment type="function">
    <text evidence="11">Promotes RNA polymerase assembly. Latches the N- and C-terminal regions of the beta' subunit thereby facilitating its interaction with the beta and alpha subunits.</text>
</comment>
<dbReference type="GO" id="GO:0006351">
    <property type="term" value="P:DNA-templated transcription"/>
    <property type="evidence" value="ECO:0007669"/>
    <property type="project" value="UniProtKB-UniRule"/>
</dbReference>
<evidence type="ECO:0000313" key="13">
    <source>
        <dbReference type="EMBL" id="MDH0125839.1"/>
    </source>
</evidence>
<dbReference type="Pfam" id="PF01192">
    <property type="entry name" value="RNA_pol_Rpb6"/>
    <property type="match status" value="1"/>
</dbReference>
<evidence type="ECO:0000256" key="12">
    <source>
        <dbReference type="SAM" id="MobiDB-lite"/>
    </source>
</evidence>
<dbReference type="AlphaFoldDB" id="A0AA42H2C5"/>
<dbReference type="InterPro" id="IPR003716">
    <property type="entry name" value="DNA-dir_RNA_pol_omega"/>
</dbReference>
<protein>
    <recommendedName>
        <fullName evidence="3 11">DNA-directed RNA polymerase subunit omega</fullName>
        <shortName evidence="11">RNAP omega subunit</shortName>
        <ecNumber evidence="2 11">2.7.7.6</ecNumber>
    </recommendedName>
    <alternativeName>
        <fullName evidence="9 11">RNA polymerase omega subunit</fullName>
    </alternativeName>
    <alternativeName>
        <fullName evidence="8 11">Transcriptase subunit omega</fullName>
    </alternativeName>
</protein>
<sequence>MDTHVVFDCQKVLPNRFALTLAAASRIRALARGAEPRLDAVDRSVGDLALHEIAAGVFTRDELAPFLPGADERQLLPPPDPASKLRDGGVGGAAAPASRSRKTVH</sequence>
<name>A0AA42H2C5_9HYPH</name>
<dbReference type="EC" id="2.7.7.6" evidence="2 11"/>
<dbReference type="GO" id="GO:0003899">
    <property type="term" value="F:DNA-directed RNA polymerase activity"/>
    <property type="evidence" value="ECO:0007669"/>
    <property type="project" value="UniProtKB-UniRule"/>
</dbReference>
<evidence type="ECO:0000256" key="10">
    <source>
        <dbReference type="ARBA" id="ARBA00048552"/>
    </source>
</evidence>
<dbReference type="InterPro" id="IPR006110">
    <property type="entry name" value="Pol_omega/Rpo6/RPB6"/>
</dbReference>
<dbReference type="EMBL" id="JAODYY010000009">
    <property type="protein sequence ID" value="MDH0125839.1"/>
    <property type="molecule type" value="Genomic_DNA"/>
</dbReference>
<keyword evidence="5 11" id="KW-0808">Transferase</keyword>
<dbReference type="GO" id="GO:0000428">
    <property type="term" value="C:DNA-directed RNA polymerase complex"/>
    <property type="evidence" value="ECO:0007669"/>
    <property type="project" value="UniProtKB-KW"/>
</dbReference>
<evidence type="ECO:0000256" key="5">
    <source>
        <dbReference type="ARBA" id="ARBA00022679"/>
    </source>
</evidence>
<reference evidence="13" key="1">
    <citation type="submission" date="2022-09" db="EMBL/GenBank/DDBJ databases">
        <title>Intensive care unit water sources are persistently colonized with multi-drug resistant bacteria and are the site of extensive horizontal gene transfer of antibiotic resistance genes.</title>
        <authorList>
            <person name="Diorio-Toth L."/>
        </authorList>
    </citation>
    <scope>NUCLEOTIDE SEQUENCE</scope>
    <source>
        <strain evidence="13">GD04153</strain>
    </source>
</reference>
<dbReference type="InterPro" id="IPR036161">
    <property type="entry name" value="RPB6/omega-like_sf"/>
</dbReference>
<comment type="subunit">
    <text evidence="11">The RNAP catalytic core consists of 2 alpha, 1 beta, 1 beta' and 1 omega subunit. When a sigma factor is associated with the core the holoenzyme is formed, which can initiate transcription.</text>
</comment>
<evidence type="ECO:0000256" key="11">
    <source>
        <dbReference type="HAMAP-Rule" id="MF_00366"/>
    </source>
</evidence>
<dbReference type="HAMAP" id="MF_00366">
    <property type="entry name" value="RNApol_bact_RpoZ"/>
    <property type="match status" value="1"/>
</dbReference>
<organism evidence="13 14">
    <name type="scientific">Brucella intermedia GD04153</name>
    <dbReference type="NCBI Taxonomy" id="2975438"/>
    <lineage>
        <taxon>Bacteria</taxon>
        <taxon>Pseudomonadati</taxon>
        <taxon>Pseudomonadota</taxon>
        <taxon>Alphaproteobacteria</taxon>
        <taxon>Hyphomicrobiales</taxon>
        <taxon>Brucellaceae</taxon>
        <taxon>Brucella/Ochrobactrum group</taxon>
        <taxon>Brucella</taxon>
    </lineage>
</organism>
<comment type="catalytic activity">
    <reaction evidence="10 11">
        <text>RNA(n) + a ribonucleoside 5'-triphosphate = RNA(n+1) + diphosphate</text>
        <dbReference type="Rhea" id="RHEA:21248"/>
        <dbReference type="Rhea" id="RHEA-COMP:14527"/>
        <dbReference type="Rhea" id="RHEA-COMP:17342"/>
        <dbReference type="ChEBI" id="CHEBI:33019"/>
        <dbReference type="ChEBI" id="CHEBI:61557"/>
        <dbReference type="ChEBI" id="CHEBI:140395"/>
        <dbReference type="EC" id="2.7.7.6"/>
    </reaction>
</comment>
<comment type="similarity">
    <text evidence="1 11">Belongs to the RNA polymerase subunit omega family.</text>
</comment>
<evidence type="ECO:0000256" key="7">
    <source>
        <dbReference type="ARBA" id="ARBA00023163"/>
    </source>
</evidence>
<evidence type="ECO:0000256" key="9">
    <source>
        <dbReference type="ARBA" id="ARBA00030998"/>
    </source>
</evidence>
<evidence type="ECO:0000256" key="4">
    <source>
        <dbReference type="ARBA" id="ARBA00022478"/>
    </source>
</evidence>
<keyword evidence="7 11" id="KW-0804">Transcription</keyword>
<proteinExistence type="inferred from homology"/>
<evidence type="ECO:0000256" key="6">
    <source>
        <dbReference type="ARBA" id="ARBA00022695"/>
    </source>
</evidence>
<evidence type="ECO:0000313" key="14">
    <source>
        <dbReference type="Proteomes" id="UP001158087"/>
    </source>
</evidence>
<evidence type="ECO:0000256" key="8">
    <source>
        <dbReference type="ARBA" id="ARBA00029924"/>
    </source>
</evidence>
<keyword evidence="6 11" id="KW-0548">Nucleotidyltransferase</keyword>
<gene>
    <name evidence="11" type="primary">rpoZ</name>
    <name evidence="13" type="ORF">N7376_17730</name>
</gene>
<comment type="caution">
    <text evidence="13">The sequence shown here is derived from an EMBL/GenBank/DDBJ whole genome shotgun (WGS) entry which is preliminary data.</text>
</comment>
<dbReference type="SMART" id="SM01409">
    <property type="entry name" value="RNA_pol_Rpb6"/>
    <property type="match status" value="1"/>
</dbReference>
<dbReference type="Gene3D" id="3.90.940.10">
    <property type="match status" value="1"/>
</dbReference>
<evidence type="ECO:0000256" key="2">
    <source>
        <dbReference type="ARBA" id="ARBA00012418"/>
    </source>
</evidence>
<feature type="region of interest" description="Disordered" evidence="12">
    <location>
        <begin position="69"/>
        <end position="105"/>
    </location>
</feature>
<dbReference type="SUPFAM" id="SSF63562">
    <property type="entry name" value="RPB6/omega subunit-like"/>
    <property type="match status" value="1"/>
</dbReference>
<evidence type="ECO:0000256" key="1">
    <source>
        <dbReference type="ARBA" id="ARBA00006711"/>
    </source>
</evidence>
<dbReference type="Proteomes" id="UP001158087">
    <property type="component" value="Unassembled WGS sequence"/>
</dbReference>
<accession>A0AA42H2C5</accession>
<keyword evidence="4 11" id="KW-0240">DNA-directed RNA polymerase</keyword>
<dbReference type="GO" id="GO:0003677">
    <property type="term" value="F:DNA binding"/>
    <property type="evidence" value="ECO:0007669"/>
    <property type="project" value="UniProtKB-UniRule"/>
</dbReference>